<dbReference type="Proteomes" id="UP001519325">
    <property type="component" value="Unassembled WGS sequence"/>
</dbReference>
<dbReference type="Pfam" id="PF26059">
    <property type="entry name" value="DUF8020"/>
    <property type="match status" value="1"/>
</dbReference>
<accession>A0ABS4QF69</accession>
<dbReference type="InterPro" id="IPR058333">
    <property type="entry name" value="DUF8020"/>
</dbReference>
<protein>
    <recommendedName>
        <fullName evidence="3">DUF8020 domain-containing protein</fullName>
    </recommendedName>
</protein>
<reference evidence="4 5" key="1">
    <citation type="submission" date="2021-03" db="EMBL/GenBank/DDBJ databases">
        <title>Sequencing the genomes of 1000 actinobacteria strains.</title>
        <authorList>
            <person name="Klenk H.-P."/>
        </authorList>
    </citation>
    <scope>NUCLEOTIDE SEQUENCE [LARGE SCALE GENOMIC DNA]</scope>
    <source>
        <strain evidence="4 5">DSM 45516</strain>
    </source>
</reference>
<feature type="transmembrane region" description="Helical" evidence="1">
    <location>
        <begin position="206"/>
        <end position="225"/>
    </location>
</feature>
<feature type="signal peptide" evidence="2">
    <location>
        <begin position="1"/>
        <end position="24"/>
    </location>
</feature>
<evidence type="ECO:0000256" key="1">
    <source>
        <dbReference type="SAM" id="Phobius"/>
    </source>
</evidence>
<evidence type="ECO:0000259" key="3">
    <source>
        <dbReference type="Pfam" id="PF26059"/>
    </source>
</evidence>
<proteinExistence type="predicted"/>
<keyword evidence="2" id="KW-0732">Signal</keyword>
<dbReference type="EMBL" id="JAGGMR010000001">
    <property type="protein sequence ID" value="MBP2190356.1"/>
    <property type="molecule type" value="Genomic_DNA"/>
</dbReference>
<name>A0ABS4QF69_9NOCA</name>
<keyword evidence="5" id="KW-1185">Reference proteome</keyword>
<feature type="transmembrane region" description="Helical" evidence="1">
    <location>
        <begin position="151"/>
        <end position="174"/>
    </location>
</feature>
<comment type="caution">
    <text evidence="4">The sequence shown here is derived from an EMBL/GenBank/DDBJ whole genome shotgun (WGS) entry which is preliminary data.</text>
</comment>
<evidence type="ECO:0000256" key="2">
    <source>
        <dbReference type="SAM" id="SignalP"/>
    </source>
</evidence>
<feature type="domain" description="DUF8020" evidence="3">
    <location>
        <begin position="44"/>
        <end position="111"/>
    </location>
</feature>
<feature type="transmembrane region" description="Helical" evidence="1">
    <location>
        <begin position="181"/>
        <end position="200"/>
    </location>
</feature>
<keyword evidence="1" id="KW-1133">Transmembrane helix</keyword>
<keyword evidence="1" id="KW-0472">Membrane</keyword>
<sequence length="239" mass="23257">MREFAAASMITVAALTVAGGTAGAAPAPVAPQGGFTVPIVPGVINYTTNNDGNSAVVTTDAGSLVVKDGQFQILSPAGDIVGGVPLEVNVDDIVYPISATIDGNKATLQPVLEGAYYRPAAFAPKEVSNKAAEQREQAAWSKFGSRLSVGAAVGAIVGAIGAAVVGCVAGGVLGLGLTLPVALLLGGGPIAGCLAGAMTLGPLGAMAGTIVVGAPVAIAAAIEYFSTVNAPLPPAEPAK</sequence>
<evidence type="ECO:0000313" key="5">
    <source>
        <dbReference type="Proteomes" id="UP001519325"/>
    </source>
</evidence>
<organism evidence="4 5">
    <name type="scientific">Nocardia goodfellowii</name>
    <dbReference type="NCBI Taxonomy" id="882446"/>
    <lineage>
        <taxon>Bacteria</taxon>
        <taxon>Bacillati</taxon>
        <taxon>Actinomycetota</taxon>
        <taxon>Actinomycetes</taxon>
        <taxon>Mycobacteriales</taxon>
        <taxon>Nocardiaceae</taxon>
        <taxon>Nocardia</taxon>
    </lineage>
</organism>
<keyword evidence="1" id="KW-0812">Transmembrane</keyword>
<gene>
    <name evidence="4" type="ORF">BJ987_003257</name>
</gene>
<dbReference type="RefSeq" id="WP_245365989.1">
    <property type="nucleotide sequence ID" value="NZ_JAGGMR010000001.1"/>
</dbReference>
<evidence type="ECO:0000313" key="4">
    <source>
        <dbReference type="EMBL" id="MBP2190356.1"/>
    </source>
</evidence>
<feature type="chain" id="PRO_5046778316" description="DUF8020 domain-containing protein" evidence="2">
    <location>
        <begin position="25"/>
        <end position="239"/>
    </location>
</feature>